<feature type="region of interest" description="Disordered" evidence="2">
    <location>
        <begin position="370"/>
        <end position="420"/>
    </location>
</feature>
<dbReference type="EMBL" id="KZ821446">
    <property type="protein sequence ID" value="PYH39023.1"/>
    <property type="molecule type" value="Genomic_DNA"/>
</dbReference>
<feature type="compositionally biased region" description="Polar residues" evidence="2">
    <location>
        <begin position="323"/>
        <end position="333"/>
    </location>
</feature>
<organism evidence="4 5">
    <name type="scientific">Aspergillus neoniger (strain CBS 115656)</name>
    <dbReference type="NCBI Taxonomy" id="1448310"/>
    <lineage>
        <taxon>Eukaryota</taxon>
        <taxon>Fungi</taxon>
        <taxon>Dikarya</taxon>
        <taxon>Ascomycota</taxon>
        <taxon>Pezizomycotina</taxon>
        <taxon>Eurotiomycetes</taxon>
        <taxon>Eurotiomycetidae</taxon>
        <taxon>Eurotiales</taxon>
        <taxon>Aspergillaceae</taxon>
        <taxon>Aspergillus</taxon>
        <taxon>Aspergillus subgen. Circumdati</taxon>
    </lineage>
</organism>
<dbReference type="InterPro" id="IPR050827">
    <property type="entry name" value="CRP1_MDG1_kinase"/>
</dbReference>
<proteinExistence type="inferred from homology"/>
<keyword evidence="5" id="KW-1185">Reference proteome</keyword>
<feature type="compositionally biased region" description="Low complexity" evidence="2">
    <location>
        <begin position="635"/>
        <end position="668"/>
    </location>
</feature>
<dbReference type="RefSeq" id="XP_025484501.1">
    <property type="nucleotide sequence ID" value="XM_025622235.1"/>
</dbReference>
<dbReference type="InterPro" id="IPR014756">
    <property type="entry name" value="Ig_E-set"/>
</dbReference>
<dbReference type="InterPro" id="IPR032640">
    <property type="entry name" value="AMPK1_CBM"/>
</dbReference>
<dbReference type="GeneID" id="37124691"/>
<sequence length="716" mass="73173">MVSDRSHFPTLWNLQLWGISHSTALLWKFYSIRHLPYQATSTYGSKPSFLQRHVLETLGVDSIADRCGSSHATRPYNANEVFVTGTFDDWGKTVKLDRVGDVFEKEVPLPVTDEKVHYKFVVDGIWTTDNRAPEEDDGSSNINNVLYPDQILKESTTPLLNGTADMAGVTPGSTTAALAAGVPKESSSKQGQNGYYPTISSAAPGSTTAALGQDVPLEQRANVPGSYPITPASEADKFSVNPIPASSGAGNPIKLNPGEKVPDPSTFNTNTISSTARTDRAGYEQGTSGGFPGSPAYDASAFAIPPVSKNMIPESSLPMGESQGATDPTYTIQSAAPTSTTAGLAAAVPLESQRQTGGRVPTRDVPDVVRQSMSEAHRDPEAATSKEAVDEKKEMEEELRRKVPVDNSTGAPAPTTVAGLGTSSGLGFTAGAAPSTNLGPSTGLDVATGMGTTTGLGAVAGATAAQGSQKETTSGLPAHDVPDVVKQSISEAHRDPEAAGVEEAVGEKREVEEELQQKVPVSNQSGTPAPVITAATSERAPGASGAEPASESAPRATGAESASAQVSPRATTPTDGPTVTTGVATSKAPEESGPGASGREDTTEIPTKPAAGATGASATKTVDSGIESGIAPDETTPAPTTGATGASATKTADPTGTSGAPTSGTSKPAESAPTSNAAATSKPATTNAAGATTNGKEEKKKKKGFFSRLKEKLKSV</sequence>
<evidence type="ECO:0000313" key="5">
    <source>
        <dbReference type="Proteomes" id="UP000247647"/>
    </source>
</evidence>
<name>A0A318Z285_ASPNB</name>
<dbReference type="PANTHER" id="PTHR10343">
    <property type="entry name" value="5'-AMP-ACTIVATED PROTEIN KINASE , BETA SUBUNIT"/>
    <property type="match status" value="1"/>
</dbReference>
<feature type="compositionally biased region" description="Low complexity" evidence="2">
    <location>
        <begin position="570"/>
        <end position="585"/>
    </location>
</feature>
<feature type="region of interest" description="Disordered" evidence="2">
    <location>
        <begin position="221"/>
        <end position="295"/>
    </location>
</feature>
<feature type="compositionally biased region" description="Polar residues" evidence="2">
    <location>
        <begin position="560"/>
        <end position="569"/>
    </location>
</feature>
<dbReference type="AlphaFoldDB" id="A0A318Z285"/>
<feature type="compositionally biased region" description="Low complexity" evidence="2">
    <location>
        <begin position="606"/>
        <end position="621"/>
    </location>
</feature>
<protein>
    <recommendedName>
        <fullName evidence="3">AMP-activated protein kinase glycogen-binding domain-containing protein</fullName>
    </recommendedName>
</protein>
<dbReference type="CDD" id="cd02859">
    <property type="entry name" value="E_set_AMPKbeta_like_N"/>
    <property type="match status" value="1"/>
</dbReference>
<comment type="similarity">
    <text evidence="1">Belongs to the CRP1/MDG1 family.</text>
</comment>
<feature type="compositionally biased region" description="Polar residues" evidence="2">
    <location>
        <begin position="672"/>
        <end position="683"/>
    </location>
</feature>
<gene>
    <name evidence="4" type="ORF">BO87DRAFT_372242</name>
</gene>
<dbReference type="SUPFAM" id="SSF81296">
    <property type="entry name" value="E set domains"/>
    <property type="match status" value="1"/>
</dbReference>
<feature type="region of interest" description="Disordered" evidence="2">
    <location>
        <begin position="312"/>
        <end position="333"/>
    </location>
</feature>
<dbReference type="Proteomes" id="UP000247647">
    <property type="component" value="Unassembled WGS sequence"/>
</dbReference>
<dbReference type="PANTHER" id="PTHR10343:SF81">
    <property type="entry name" value="CRUCIFORM DNA-RECOGNIZING PROTEIN 1-RELATED"/>
    <property type="match status" value="1"/>
</dbReference>
<dbReference type="GO" id="GO:0005737">
    <property type="term" value="C:cytoplasm"/>
    <property type="evidence" value="ECO:0007669"/>
    <property type="project" value="TreeGrafter"/>
</dbReference>
<dbReference type="GO" id="GO:0005634">
    <property type="term" value="C:nucleus"/>
    <property type="evidence" value="ECO:0007669"/>
    <property type="project" value="TreeGrafter"/>
</dbReference>
<evidence type="ECO:0000256" key="2">
    <source>
        <dbReference type="SAM" id="MobiDB-lite"/>
    </source>
</evidence>
<feature type="compositionally biased region" description="Low complexity" evidence="2">
    <location>
        <begin position="538"/>
        <end position="556"/>
    </location>
</feature>
<feature type="compositionally biased region" description="Low complexity" evidence="2">
    <location>
        <begin position="684"/>
        <end position="694"/>
    </location>
</feature>
<feature type="compositionally biased region" description="Basic and acidic residues" evidence="2">
    <location>
        <begin position="387"/>
        <end position="404"/>
    </location>
</feature>
<dbReference type="Gene3D" id="2.60.40.10">
    <property type="entry name" value="Immunoglobulins"/>
    <property type="match status" value="1"/>
</dbReference>
<evidence type="ECO:0000256" key="1">
    <source>
        <dbReference type="ARBA" id="ARBA00038216"/>
    </source>
</evidence>
<dbReference type="GO" id="GO:0007165">
    <property type="term" value="P:signal transduction"/>
    <property type="evidence" value="ECO:0007669"/>
    <property type="project" value="TreeGrafter"/>
</dbReference>
<feature type="compositionally biased region" description="Polar residues" evidence="2">
    <location>
        <begin position="265"/>
        <end position="276"/>
    </location>
</feature>
<evidence type="ECO:0000313" key="4">
    <source>
        <dbReference type="EMBL" id="PYH39023.1"/>
    </source>
</evidence>
<dbReference type="OrthoDB" id="5873279at2759"/>
<dbReference type="GO" id="GO:0019901">
    <property type="term" value="F:protein kinase binding"/>
    <property type="evidence" value="ECO:0007669"/>
    <property type="project" value="TreeGrafter"/>
</dbReference>
<feature type="region of interest" description="Disordered" evidence="2">
    <location>
        <begin position="462"/>
        <end position="481"/>
    </location>
</feature>
<dbReference type="GO" id="GO:0031588">
    <property type="term" value="C:nucleotide-activated protein kinase complex"/>
    <property type="evidence" value="ECO:0007669"/>
    <property type="project" value="TreeGrafter"/>
</dbReference>
<reference evidence="4" key="1">
    <citation type="submission" date="2016-12" db="EMBL/GenBank/DDBJ databases">
        <title>The genomes of Aspergillus section Nigri reveals drivers in fungal speciation.</title>
        <authorList>
            <consortium name="DOE Joint Genome Institute"/>
            <person name="Vesth T.C."/>
            <person name="Nybo J."/>
            <person name="Theobald S."/>
            <person name="Brandl J."/>
            <person name="Frisvad J.C."/>
            <person name="Nielsen K.F."/>
            <person name="Lyhne E.K."/>
            <person name="Kogle M.E."/>
            <person name="Kuo A."/>
            <person name="Riley R."/>
            <person name="Clum A."/>
            <person name="Nolan M."/>
            <person name="Lipzen A."/>
            <person name="Salamov A."/>
            <person name="Henrissat B."/>
            <person name="Wiebenga A."/>
            <person name="De Vries R.P."/>
            <person name="Grigoriev I.V."/>
            <person name="Mortensen U.H."/>
            <person name="Andersen M.R."/>
            <person name="Baker S.E."/>
        </authorList>
    </citation>
    <scope>NUCLEOTIDE SEQUENCE [LARGE SCALE GENOMIC DNA]</scope>
    <source>
        <strain evidence="4">CBS 115656</strain>
    </source>
</reference>
<feature type="region of interest" description="Disordered" evidence="2">
    <location>
        <begin position="178"/>
        <end position="208"/>
    </location>
</feature>
<dbReference type="Pfam" id="PF16561">
    <property type="entry name" value="AMPK1_CBM"/>
    <property type="match status" value="1"/>
</dbReference>
<feature type="compositionally biased region" description="Polar residues" evidence="2">
    <location>
        <begin position="188"/>
        <end position="208"/>
    </location>
</feature>
<evidence type="ECO:0000259" key="3">
    <source>
        <dbReference type="Pfam" id="PF16561"/>
    </source>
</evidence>
<feature type="domain" description="AMP-activated protein kinase glycogen-binding" evidence="3">
    <location>
        <begin position="76"/>
        <end position="146"/>
    </location>
</feature>
<dbReference type="InterPro" id="IPR013783">
    <property type="entry name" value="Ig-like_fold"/>
</dbReference>
<feature type="region of interest" description="Disordered" evidence="2">
    <location>
        <begin position="491"/>
        <end position="716"/>
    </location>
</feature>
<accession>A0A318Z285</accession>